<reference evidence="2" key="1">
    <citation type="submission" date="2021-03" db="EMBL/GenBank/DDBJ databases">
        <title>Draft genome sequence of rust myrtle Austropuccinia psidii MF-1, a brazilian biotype.</title>
        <authorList>
            <person name="Quecine M.C."/>
            <person name="Pachon D.M.R."/>
            <person name="Bonatelli M.L."/>
            <person name="Correr F.H."/>
            <person name="Franceschini L.M."/>
            <person name="Leite T.F."/>
            <person name="Margarido G.R.A."/>
            <person name="Almeida C.A."/>
            <person name="Ferrarezi J.A."/>
            <person name="Labate C.A."/>
        </authorList>
    </citation>
    <scope>NUCLEOTIDE SEQUENCE</scope>
    <source>
        <strain evidence="2">MF-1</strain>
    </source>
</reference>
<dbReference type="AlphaFoldDB" id="A0A9Q3I776"/>
<dbReference type="Proteomes" id="UP000765509">
    <property type="component" value="Unassembled WGS sequence"/>
</dbReference>
<keyword evidence="3" id="KW-1185">Reference proteome</keyword>
<sequence>MQGKKQDIFHPKAERVRPNDPEAFGLGERNTQELEIAVNTSSISSPTNININPTQTEHNVVTPESNLNSDKQWLQMSQFAVQTQEQLDDLKRLDERFKRNSILQEATIKAI</sequence>
<proteinExistence type="predicted"/>
<evidence type="ECO:0000256" key="1">
    <source>
        <dbReference type="SAM" id="MobiDB-lite"/>
    </source>
</evidence>
<gene>
    <name evidence="2" type="ORF">O181_069347</name>
</gene>
<name>A0A9Q3I776_9BASI</name>
<organism evidence="2 3">
    <name type="scientific">Austropuccinia psidii MF-1</name>
    <dbReference type="NCBI Taxonomy" id="1389203"/>
    <lineage>
        <taxon>Eukaryota</taxon>
        <taxon>Fungi</taxon>
        <taxon>Dikarya</taxon>
        <taxon>Basidiomycota</taxon>
        <taxon>Pucciniomycotina</taxon>
        <taxon>Pucciniomycetes</taxon>
        <taxon>Pucciniales</taxon>
        <taxon>Sphaerophragmiaceae</taxon>
        <taxon>Austropuccinia</taxon>
    </lineage>
</organism>
<evidence type="ECO:0000313" key="3">
    <source>
        <dbReference type="Proteomes" id="UP000765509"/>
    </source>
</evidence>
<protein>
    <submittedName>
        <fullName evidence="2">Uncharacterized protein</fullName>
    </submittedName>
</protein>
<dbReference type="OrthoDB" id="2157866at2759"/>
<comment type="caution">
    <text evidence="2">The sequence shown here is derived from an EMBL/GenBank/DDBJ whole genome shotgun (WGS) entry which is preliminary data.</text>
</comment>
<dbReference type="EMBL" id="AVOT02035314">
    <property type="protein sequence ID" value="MBW0529632.1"/>
    <property type="molecule type" value="Genomic_DNA"/>
</dbReference>
<feature type="region of interest" description="Disordered" evidence="1">
    <location>
        <begin position="1"/>
        <end position="25"/>
    </location>
</feature>
<feature type="compositionally biased region" description="Basic and acidic residues" evidence="1">
    <location>
        <begin position="1"/>
        <end position="20"/>
    </location>
</feature>
<evidence type="ECO:0000313" key="2">
    <source>
        <dbReference type="EMBL" id="MBW0529632.1"/>
    </source>
</evidence>
<accession>A0A9Q3I776</accession>